<dbReference type="VEuPathDB" id="FungiDB:MAN_09372"/>
<comment type="similarity">
    <text evidence="5">Belongs to the SAT4 family.</text>
</comment>
<evidence type="ECO:0000313" key="9">
    <source>
        <dbReference type="EMBL" id="KID61088.1"/>
    </source>
</evidence>
<dbReference type="InterPro" id="IPR049326">
    <property type="entry name" value="Rhodopsin_dom_fungi"/>
</dbReference>
<dbReference type="PANTHER" id="PTHR33048:SF105">
    <property type="match status" value="1"/>
</dbReference>
<keyword evidence="10" id="KW-1185">Reference proteome</keyword>
<accession>A0A0B4ESJ6</accession>
<gene>
    <name evidence="9" type="ORF">MAN_09372</name>
</gene>
<dbReference type="AlphaFoldDB" id="A0A0B4ESJ6"/>
<feature type="transmembrane region" description="Helical" evidence="7">
    <location>
        <begin position="12"/>
        <end position="36"/>
    </location>
</feature>
<feature type="transmembrane region" description="Helical" evidence="7">
    <location>
        <begin position="56"/>
        <end position="80"/>
    </location>
</feature>
<feature type="transmembrane region" description="Helical" evidence="7">
    <location>
        <begin position="195"/>
        <end position="220"/>
    </location>
</feature>
<evidence type="ECO:0000259" key="8">
    <source>
        <dbReference type="Pfam" id="PF20684"/>
    </source>
</evidence>
<evidence type="ECO:0000256" key="4">
    <source>
        <dbReference type="ARBA" id="ARBA00023136"/>
    </source>
</evidence>
<feature type="transmembrane region" description="Helical" evidence="7">
    <location>
        <begin position="272"/>
        <end position="292"/>
    </location>
</feature>
<evidence type="ECO:0000256" key="1">
    <source>
        <dbReference type="ARBA" id="ARBA00004141"/>
    </source>
</evidence>
<protein>
    <submittedName>
        <fullName evidence="9">Polyketide synthetase PksP</fullName>
    </submittedName>
</protein>
<evidence type="ECO:0000256" key="3">
    <source>
        <dbReference type="ARBA" id="ARBA00022989"/>
    </source>
</evidence>
<dbReference type="GO" id="GO:0016020">
    <property type="term" value="C:membrane"/>
    <property type="evidence" value="ECO:0007669"/>
    <property type="project" value="UniProtKB-SubCell"/>
</dbReference>
<feature type="non-terminal residue" evidence="9">
    <location>
        <position position="1"/>
    </location>
</feature>
<dbReference type="PANTHER" id="PTHR33048">
    <property type="entry name" value="PTH11-LIKE INTEGRAL MEMBRANE PROTEIN (AFU_ORTHOLOGUE AFUA_5G11245)"/>
    <property type="match status" value="1"/>
</dbReference>
<evidence type="ECO:0000256" key="7">
    <source>
        <dbReference type="SAM" id="Phobius"/>
    </source>
</evidence>
<evidence type="ECO:0000256" key="6">
    <source>
        <dbReference type="SAM" id="MobiDB-lite"/>
    </source>
</evidence>
<keyword evidence="4 7" id="KW-0472">Membrane</keyword>
<comment type="subcellular location">
    <subcellularLocation>
        <location evidence="1">Membrane</location>
        <topology evidence="1">Multi-pass membrane protein</topology>
    </subcellularLocation>
</comment>
<feature type="transmembrane region" description="Helical" evidence="7">
    <location>
        <begin position="149"/>
        <end position="175"/>
    </location>
</feature>
<dbReference type="Proteomes" id="UP000031186">
    <property type="component" value="Unassembled WGS sequence"/>
</dbReference>
<dbReference type="Pfam" id="PF20684">
    <property type="entry name" value="Fung_rhodopsin"/>
    <property type="match status" value="1"/>
</dbReference>
<name>A0A0B4ESJ6_METAF</name>
<reference evidence="9 10" key="1">
    <citation type="journal article" date="2014" name="Proc. Natl. Acad. Sci. U.S.A.">
        <title>Trajectory and genomic determinants of fungal-pathogen speciation and host adaptation.</title>
        <authorList>
            <person name="Hu X."/>
            <person name="Xiao G."/>
            <person name="Zheng P."/>
            <person name="Shang Y."/>
            <person name="Su Y."/>
            <person name="Zhang X."/>
            <person name="Liu X."/>
            <person name="Zhan S."/>
            <person name="St Leger R.J."/>
            <person name="Wang C."/>
        </authorList>
    </citation>
    <scope>NUCLEOTIDE SEQUENCE [LARGE SCALE GENOMIC DNA]</scope>
    <source>
        <strain evidence="9 10">ARSEF 549</strain>
    </source>
</reference>
<organism evidence="9 10">
    <name type="scientific">Metarhizium anisopliae (strain ARSEF 549)</name>
    <dbReference type="NCBI Taxonomy" id="3151832"/>
    <lineage>
        <taxon>Eukaryota</taxon>
        <taxon>Fungi</taxon>
        <taxon>Dikarya</taxon>
        <taxon>Ascomycota</taxon>
        <taxon>Pezizomycotina</taxon>
        <taxon>Sordariomycetes</taxon>
        <taxon>Hypocreomycetidae</taxon>
        <taxon>Hypocreales</taxon>
        <taxon>Clavicipitaceae</taxon>
        <taxon>Metarhizium</taxon>
    </lineage>
</organism>
<evidence type="ECO:0000313" key="10">
    <source>
        <dbReference type="Proteomes" id="UP000031186"/>
    </source>
</evidence>
<comment type="caution">
    <text evidence="9">The sequence shown here is derived from an EMBL/GenBank/DDBJ whole genome shotgun (WGS) entry which is preliminary data.</text>
</comment>
<keyword evidence="2 7" id="KW-0812">Transmembrane</keyword>
<dbReference type="InterPro" id="IPR052337">
    <property type="entry name" value="SAT4-like"/>
</dbReference>
<sequence length="387" mass="42727">MPPAVPFQPSEAWIASITTVTIEEVTLCAIGILATVIRVCGRARAAGFKGLRADDYLASVGALFYAILTTLSVCIGYMAWALTNANMADEHRAALAPDDAEFQLRVMGSKFQIGRWVSYMACLWALKASLLFLYLQLTEGLGRHYAVRIYVGFGLLITSWIAVLVNLLLACRPFYKYWQIQPDPGNICQPTVSSQIIWVNMSLNIFTDLYLISIPVPLLWRSSFKPIKKIGLIVLFSGGLLVAVCAVLRSVLVFTDPINGSRLACLWASREVFVAVVTTNLPIVFPRFVRWFTQVFGLMLSRGSQKQSDRTPTGFRSFGGGGKYGPRWLRRGPPSPNPITDLTLTASQVEMIDGSDLQFLDAADRRQRGAEDQSIKTSLTTTSLTPL</sequence>
<dbReference type="HOGENOM" id="CLU_019101_0_1_1"/>
<feature type="domain" description="Rhodopsin" evidence="8">
    <location>
        <begin position="44"/>
        <end position="286"/>
    </location>
</feature>
<evidence type="ECO:0000256" key="2">
    <source>
        <dbReference type="ARBA" id="ARBA00022692"/>
    </source>
</evidence>
<feature type="transmembrane region" description="Helical" evidence="7">
    <location>
        <begin position="232"/>
        <end position="252"/>
    </location>
</feature>
<feature type="region of interest" description="Disordered" evidence="6">
    <location>
        <begin position="304"/>
        <end position="336"/>
    </location>
</feature>
<dbReference type="EMBL" id="AZNF01000016">
    <property type="protein sequence ID" value="KID61088.1"/>
    <property type="molecule type" value="Genomic_DNA"/>
</dbReference>
<keyword evidence="3 7" id="KW-1133">Transmembrane helix</keyword>
<evidence type="ECO:0000256" key="5">
    <source>
        <dbReference type="ARBA" id="ARBA00038359"/>
    </source>
</evidence>
<proteinExistence type="inferred from homology"/>
<feature type="transmembrane region" description="Helical" evidence="7">
    <location>
        <begin position="116"/>
        <end position="137"/>
    </location>
</feature>